<feature type="active site" evidence="5">
    <location>
        <position position="64"/>
    </location>
</feature>
<feature type="binding site" evidence="4">
    <location>
        <position position="110"/>
    </location>
    <ligand>
        <name>substrate</name>
    </ligand>
</feature>
<evidence type="ECO:0000259" key="9">
    <source>
        <dbReference type="Pfam" id="PF17763"/>
    </source>
</evidence>
<feature type="domain" description="L-asparaginase N-terminal" evidence="8">
    <location>
        <begin position="55"/>
        <end position="246"/>
    </location>
</feature>
<evidence type="ECO:0000259" key="8">
    <source>
        <dbReference type="Pfam" id="PF00710"/>
    </source>
</evidence>
<feature type="signal peptide" evidence="7">
    <location>
        <begin position="1"/>
        <end position="27"/>
    </location>
</feature>
<feature type="binding site" evidence="4">
    <location>
        <begin position="143"/>
        <end position="144"/>
    </location>
    <ligand>
        <name>substrate</name>
    </ligand>
</feature>
<sequence length="380" mass="40633">MLRSSIFVYGLLLACTAVQLHPMDAQAQKKKNQRAEITQEAATATRSARDKNLPNIVILATGGTIAGAGTSSVSAGYTAGKLPIEDLLNAVPEAKKVANLDGEQVASVGSQAMTDSVWLKLAKRVNQLLERSDVDGIVITHGTDTQGETAFFLDLTVKSNKPVVLVGAMRSATAISADGPKNLYDAIVVASNKSSIGRGVLVAMNEEIFSGRDVTKMNTTSTATFQAPNTGPLGYIYDGKVSWYHSVLRKHTTQSVFDVMHVDELPKVDILYGYSNPDPTLMDCLMNNGTKGIIIAGVGNGNLYPTVEKKVKEATAKGIVVVRASRAVSGRVTLNGETDDKALGTIVSDDLNPEKARVLLQLALLKTSNPAQIQEYFFEY</sequence>
<dbReference type="InterPro" id="IPR020827">
    <property type="entry name" value="Asparaginase/glutaminase_AS1"/>
</dbReference>
<feature type="active site" description="O-isoaspartyl threonine intermediate" evidence="3">
    <location>
        <position position="64"/>
    </location>
</feature>
<dbReference type="Pfam" id="PF00710">
    <property type="entry name" value="Asparaginase"/>
    <property type="match status" value="1"/>
</dbReference>
<dbReference type="PANTHER" id="PTHR11707">
    <property type="entry name" value="L-ASPARAGINASE"/>
    <property type="match status" value="1"/>
</dbReference>
<gene>
    <name evidence="10" type="ORF">CLV59_10443</name>
</gene>
<dbReference type="GO" id="GO:0004067">
    <property type="term" value="F:asparaginase activity"/>
    <property type="evidence" value="ECO:0007669"/>
    <property type="project" value="UniProtKB-UniRule"/>
</dbReference>
<dbReference type="SUPFAM" id="SSF53774">
    <property type="entry name" value="Glutaminase/Asparaginase"/>
    <property type="match status" value="1"/>
</dbReference>
<dbReference type="PRINTS" id="PR00139">
    <property type="entry name" value="ASNGLNASE"/>
</dbReference>
<evidence type="ECO:0000313" key="10">
    <source>
        <dbReference type="EMBL" id="RAJ81818.1"/>
    </source>
</evidence>
<evidence type="ECO:0000256" key="1">
    <source>
        <dbReference type="ARBA" id="ARBA00010518"/>
    </source>
</evidence>
<dbReference type="PROSITE" id="PS51257">
    <property type="entry name" value="PROKAR_LIPOPROTEIN"/>
    <property type="match status" value="1"/>
</dbReference>
<dbReference type="SMART" id="SM00870">
    <property type="entry name" value="Asparaginase"/>
    <property type="match status" value="1"/>
</dbReference>
<comment type="caution">
    <text evidence="10">The sequence shown here is derived from an EMBL/GenBank/DDBJ whole genome shotgun (WGS) entry which is preliminary data.</text>
</comment>
<dbReference type="Gene3D" id="3.40.50.40">
    <property type="match status" value="1"/>
</dbReference>
<keyword evidence="2" id="KW-0378">Hydrolase</keyword>
<protein>
    <submittedName>
        <fullName evidence="10">L-asparaginase</fullName>
    </submittedName>
</protein>
<keyword evidence="11" id="KW-1185">Reference proteome</keyword>
<dbReference type="CDD" id="cd08964">
    <property type="entry name" value="L-asparaginase_II"/>
    <property type="match status" value="1"/>
</dbReference>
<evidence type="ECO:0000256" key="6">
    <source>
        <dbReference type="RuleBase" id="RU004456"/>
    </source>
</evidence>
<dbReference type="PROSITE" id="PS00144">
    <property type="entry name" value="ASN_GLN_ASE_1"/>
    <property type="match status" value="1"/>
</dbReference>
<dbReference type="PROSITE" id="PS51732">
    <property type="entry name" value="ASN_GLN_ASE_3"/>
    <property type="match status" value="1"/>
</dbReference>
<evidence type="ECO:0000256" key="7">
    <source>
        <dbReference type="SAM" id="SignalP"/>
    </source>
</evidence>
<organism evidence="10 11">
    <name type="scientific">Chitinophaga dinghuensis</name>
    <dbReference type="NCBI Taxonomy" id="1539050"/>
    <lineage>
        <taxon>Bacteria</taxon>
        <taxon>Pseudomonadati</taxon>
        <taxon>Bacteroidota</taxon>
        <taxon>Chitinophagia</taxon>
        <taxon>Chitinophagales</taxon>
        <taxon>Chitinophagaceae</taxon>
        <taxon>Chitinophaga</taxon>
    </lineage>
</organism>
<dbReference type="InterPro" id="IPR037152">
    <property type="entry name" value="L-asparaginase_N_sf"/>
</dbReference>
<evidence type="ECO:0000256" key="4">
    <source>
        <dbReference type="PIRSR" id="PIRSR001220-2"/>
    </source>
</evidence>
<reference evidence="10 11" key="1">
    <citation type="submission" date="2018-06" db="EMBL/GenBank/DDBJ databases">
        <title>Genomic Encyclopedia of Archaeal and Bacterial Type Strains, Phase II (KMG-II): from individual species to whole genera.</title>
        <authorList>
            <person name="Goeker M."/>
        </authorList>
    </citation>
    <scope>NUCLEOTIDE SEQUENCE [LARGE SCALE GENOMIC DNA]</scope>
    <source>
        <strain evidence="10 11">DSM 29821</strain>
    </source>
</reference>
<dbReference type="InterPro" id="IPR027474">
    <property type="entry name" value="L-asparaginase_N"/>
</dbReference>
<dbReference type="AlphaFoldDB" id="A0A327W717"/>
<evidence type="ECO:0000256" key="5">
    <source>
        <dbReference type="PROSITE-ProRule" id="PRU10099"/>
    </source>
</evidence>
<dbReference type="InterPro" id="IPR006034">
    <property type="entry name" value="Asparaginase/glutaminase-like"/>
</dbReference>
<evidence type="ECO:0000313" key="11">
    <source>
        <dbReference type="Proteomes" id="UP000249819"/>
    </source>
</evidence>
<dbReference type="PIRSF" id="PIRSF001220">
    <property type="entry name" value="L-ASNase_gatD"/>
    <property type="match status" value="1"/>
</dbReference>
<dbReference type="Proteomes" id="UP000249819">
    <property type="component" value="Unassembled WGS sequence"/>
</dbReference>
<proteinExistence type="inferred from homology"/>
<keyword evidence="7" id="KW-0732">Signal</keyword>
<dbReference type="RefSeq" id="WP_211323837.1">
    <property type="nucleotide sequence ID" value="NZ_QLMA01000004.1"/>
</dbReference>
<evidence type="ECO:0000256" key="3">
    <source>
        <dbReference type="PIRSR" id="PIRSR001220-1"/>
    </source>
</evidence>
<dbReference type="PANTHER" id="PTHR11707:SF28">
    <property type="entry name" value="60 KDA LYSOPHOSPHOLIPASE"/>
    <property type="match status" value="1"/>
</dbReference>
<comment type="similarity">
    <text evidence="1 6">Belongs to the asparaginase 1 family.</text>
</comment>
<dbReference type="Pfam" id="PF17763">
    <property type="entry name" value="Asparaginase_C"/>
    <property type="match status" value="1"/>
</dbReference>
<dbReference type="NCBIfam" id="TIGR00520">
    <property type="entry name" value="asnASE_II"/>
    <property type="match status" value="1"/>
</dbReference>
<dbReference type="InterPro" id="IPR004550">
    <property type="entry name" value="AsnASE_II"/>
</dbReference>
<evidence type="ECO:0000256" key="2">
    <source>
        <dbReference type="ARBA" id="ARBA00022801"/>
    </source>
</evidence>
<feature type="domain" description="Asparaginase/glutaminase C-terminal" evidence="9">
    <location>
        <begin position="267"/>
        <end position="377"/>
    </location>
</feature>
<accession>A0A327W717</accession>
<dbReference type="FunFam" id="3.40.50.1170:FF:000001">
    <property type="entry name" value="L-asparaginase 2"/>
    <property type="match status" value="1"/>
</dbReference>
<dbReference type="PIRSF" id="PIRSF500176">
    <property type="entry name" value="L_ASNase"/>
    <property type="match status" value="1"/>
</dbReference>
<feature type="chain" id="PRO_5016364617" evidence="7">
    <location>
        <begin position="28"/>
        <end position="380"/>
    </location>
</feature>
<name>A0A327W717_9BACT</name>
<dbReference type="Gene3D" id="3.40.50.1170">
    <property type="entry name" value="L-asparaginase, N-terminal domain"/>
    <property type="match status" value="1"/>
</dbReference>
<dbReference type="InterPro" id="IPR027473">
    <property type="entry name" value="L-asparaginase_C"/>
</dbReference>
<dbReference type="InterPro" id="IPR036152">
    <property type="entry name" value="Asp/glu_Ase-like_sf"/>
</dbReference>
<dbReference type="GO" id="GO:0006528">
    <property type="term" value="P:asparagine metabolic process"/>
    <property type="evidence" value="ECO:0007669"/>
    <property type="project" value="InterPro"/>
</dbReference>
<dbReference type="EMBL" id="QLMA01000004">
    <property type="protein sequence ID" value="RAJ81818.1"/>
    <property type="molecule type" value="Genomic_DNA"/>
</dbReference>
<dbReference type="InterPro" id="IPR040919">
    <property type="entry name" value="Asparaginase_C"/>
</dbReference>